<reference evidence="6" key="2">
    <citation type="submission" date="2006-05" db="EMBL/GenBank/DDBJ databases">
        <title>Sequencing of the draft genome and assembly of Desulfuromonas acetoxidans DSM 684.</title>
        <authorList>
            <consortium name="US DOE Joint Genome Institute (JGI-PGF)"/>
            <person name="Copeland A."/>
            <person name="Lucas S."/>
            <person name="Lapidus A."/>
            <person name="Barry K."/>
            <person name="Detter J.C."/>
            <person name="Glavina del Rio T."/>
            <person name="Hammon N."/>
            <person name="Israni S."/>
            <person name="Dalin E."/>
            <person name="Tice H."/>
            <person name="Bruce D."/>
            <person name="Pitluck S."/>
            <person name="Richardson P."/>
        </authorList>
    </citation>
    <scope>NUCLEOTIDE SEQUENCE [LARGE SCALE GENOMIC DNA]</scope>
    <source>
        <strain evidence="6">DSM 684</strain>
    </source>
</reference>
<dbReference type="PANTHER" id="PTHR47313:SF1">
    <property type="entry name" value="RIBOSOMAL RNA LARGE SUBUNIT METHYLTRANSFERASE K_L"/>
    <property type="match status" value="1"/>
</dbReference>
<dbReference type="CDD" id="cd11715">
    <property type="entry name" value="THUMP_AdoMetMT"/>
    <property type="match status" value="1"/>
</dbReference>
<feature type="domain" description="RlmL ferredoxin-like" evidence="5">
    <location>
        <begin position="7"/>
        <end position="61"/>
    </location>
</feature>
<evidence type="ECO:0000259" key="3">
    <source>
        <dbReference type="Pfam" id="PF01170"/>
    </source>
</evidence>
<evidence type="ECO:0000259" key="5">
    <source>
        <dbReference type="Pfam" id="PF22020"/>
    </source>
</evidence>
<dbReference type="PANTHER" id="PTHR47313">
    <property type="entry name" value="RIBOSOMAL RNA LARGE SUBUNIT METHYLTRANSFERASE K/L"/>
    <property type="match status" value="1"/>
</dbReference>
<dbReference type="Pfam" id="PF02926">
    <property type="entry name" value="THUMP"/>
    <property type="match status" value="1"/>
</dbReference>
<evidence type="ECO:0000259" key="4">
    <source>
        <dbReference type="Pfam" id="PF02926"/>
    </source>
</evidence>
<dbReference type="AlphaFoldDB" id="Q1JY11"/>
<sequence>MKNTEEQFYAIVAPGFESVCADELKSRLQVPVSIEHGGVTFHGKLRELYLANLWSRCASRIVVRLGDFNCRDFPTLYRKAVRLPWGRFLKPGTAIDVRTTCRQSRLNHSGRIGQTISEAIGKALGTPVSQQDTPFRQQILVRLDNDHCQISIDSSAERLHRRGYRQQMTPAPLRETLAAGCLLQCHWNGDSDFLDALCGSGTLAIEAAMIAGELAPGRQRVFAFQHWPGYRGNLWQSLLHEAKHQQRTPSITITASDQDEQAIHAARTNAKAAGVDQWIHFEQCPYQQQHSSGPQGLWLSNPPYGERLQQSQTTPQLLQALHAHFDANFSGWHGAMILPHPLRGVPAPQLQFRNGGLPVALYPLHQPAP</sequence>
<dbReference type="Pfam" id="PF22020">
    <property type="entry name" value="RlmL_1st"/>
    <property type="match status" value="1"/>
</dbReference>
<reference evidence="6" key="1">
    <citation type="submission" date="2006-05" db="EMBL/GenBank/DDBJ databases">
        <title>Annotation of the draft genome assembly of Desulfuromonas acetoxidans DSM 684.</title>
        <authorList>
            <consortium name="US DOE Joint Genome Institute (JGI-ORNL)"/>
            <person name="Larimer F."/>
            <person name="Land M."/>
            <person name="Hauser L."/>
        </authorList>
    </citation>
    <scope>NUCLEOTIDE SEQUENCE [LARGE SCALE GENOMIC DNA]</scope>
    <source>
        <strain evidence="6">DSM 684</strain>
    </source>
</reference>
<evidence type="ECO:0000313" key="7">
    <source>
        <dbReference type="Proteomes" id="UP000005695"/>
    </source>
</evidence>
<dbReference type="InterPro" id="IPR029063">
    <property type="entry name" value="SAM-dependent_MTases_sf"/>
</dbReference>
<dbReference type="RefSeq" id="WP_006001467.1">
    <property type="nucleotide sequence ID" value="NZ_AAEW02000013.1"/>
</dbReference>
<dbReference type="GO" id="GO:0008990">
    <property type="term" value="F:rRNA (guanine-N2-)-methyltransferase activity"/>
    <property type="evidence" value="ECO:0007669"/>
    <property type="project" value="TreeGrafter"/>
</dbReference>
<dbReference type="GO" id="GO:0070043">
    <property type="term" value="F:rRNA (guanine-N7-)-methyltransferase activity"/>
    <property type="evidence" value="ECO:0007669"/>
    <property type="project" value="TreeGrafter"/>
</dbReference>
<feature type="domain" description="Ribosomal RNA large subunit methyltransferase K/L-like methyltransferase" evidence="3">
    <location>
        <begin position="162"/>
        <end position="336"/>
    </location>
</feature>
<dbReference type="OrthoDB" id="9809404at2"/>
<keyword evidence="2" id="KW-0808">Transferase</keyword>
<organism evidence="6 7">
    <name type="scientific">Desulfuromonas acetoxidans (strain DSM 684 / 11070)</name>
    <dbReference type="NCBI Taxonomy" id="281689"/>
    <lineage>
        <taxon>Bacteria</taxon>
        <taxon>Pseudomonadati</taxon>
        <taxon>Thermodesulfobacteriota</taxon>
        <taxon>Desulfuromonadia</taxon>
        <taxon>Desulfuromonadales</taxon>
        <taxon>Desulfuromonadaceae</taxon>
        <taxon>Desulfuromonas</taxon>
    </lineage>
</organism>
<accession>Q1JY11</accession>
<evidence type="ECO:0000256" key="2">
    <source>
        <dbReference type="ARBA" id="ARBA00022679"/>
    </source>
</evidence>
<dbReference type="Proteomes" id="UP000005695">
    <property type="component" value="Unassembled WGS sequence"/>
</dbReference>
<dbReference type="InterPro" id="IPR000241">
    <property type="entry name" value="RlmKL-like_Mtase"/>
</dbReference>
<feature type="domain" description="THUMP" evidence="4">
    <location>
        <begin position="71"/>
        <end position="153"/>
    </location>
</feature>
<comment type="caution">
    <text evidence="6">The sequence shown here is derived from an EMBL/GenBank/DDBJ whole genome shotgun (WGS) entry which is preliminary data.</text>
</comment>
<name>Q1JY11_DESA6</name>
<dbReference type="Gene3D" id="3.40.50.150">
    <property type="entry name" value="Vaccinia Virus protein VP39"/>
    <property type="match status" value="1"/>
</dbReference>
<proteinExistence type="predicted"/>
<dbReference type="EMBL" id="AAEW02000013">
    <property type="protein sequence ID" value="EAT15185.1"/>
    <property type="molecule type" value="Genomic_DNA"/>
</dbReference>
<dbReference type="InterPro" id="IPR004114">
    <property type="entry name" value="THUMP_dom"/>
</dbReference>
<dbReference type="Gene3D" id="3.30.2130.30">
    <property type="match status" value="1"/>
</dbReference>
<keyword evidence="7" id="KW-1185">Reference proteome</keyword>
<evidence type="ECO:0000313" key="6">
    <source>
        <dbReference type="EMBL" id="EAT15185.1"/>
    </source>
</evidence>
<evidence type="ECO:0000256" key="1">
    <source>
        <dbReference type="ARBA" id="ARBA00022603"/>
    </source>
</evidence>
<gene>
    <name evidence="6" type="ORF">Dace_0555</name>
</gene>
<dbReference type="Pfam" id="PF01170">
    <property type="entry name" value="UPF0020"/>
    <property type="match status" value="1"/>
</dbReference>
<protein>
    <submittedName>
        <fullName evidence="6">RNA methylase</fullName>
    </submittedName>
</protein>
<dbReference type="SUPFAM" id="SSF53335">
    <property type="entry name" value="S-adenosyl-L-methionine-dependent methyltransferases"/>
    <property type="match status" value="1"/>
</dbReference>
<dbReference type="InterPro" id="IPR054170">
    <property type="entry name" value="RlmL_1st"/>
</dbReference>
<keyword evidence="1 6" id="KW-0489">Methyltransferase</keyword>
<dbReference type="GO" id="GO:0003723">
    <property type="term" value="F:RNA binding"/>
    <property type="evidence" value="ECO:0007669"/>
    <property type="project" value="InterPro"/>
</dbReference>